<dbReference type="GO" id="GO:0042840">
    <property type="term" value="P:D-glucuronate catabolic process"/>
    <property type="evidence" value="ECO:0007669"/>
    <property type="project" value="TreeGrafter"/>
</dbReference>
<comment type="catalytic activity">
    <reaction evidence="7">
        <text>aldehydo-D-galacturonate = keto-D-tagaturonate</text>
        <dbReference type="Rhea" id="RHEA:27702"/>
        <dbReference type="ChEBI" id="CHEBI:12952"/>
        <dbReference type="ChEBI" id="CHEBI:17886"/>
    </reaction>
</comment>
<dbReference type="PANTHER" id="PTHR30068:SF4">
    <property type="entry name" value="URONATE ISOMERASE"/>
    <property type="match status" value="1"/>
</dbReference>
<comment type="catalytic activity">
    <reaction evidence="1 7">
        <text>D-glucuronate = D-fructuronate</text>
        <dbReference type="Rhea" id="RHEA:13049"/>
        <dbReference type="ChEBI" id="CHEBI:58720"/>
        <dbReference type="ChEBI" id="CHEBI:59863"/>
        <dbReference type="EC" id="5.3.1.12"/>
    </reaction>
</comment>
<evidence type="ECO:0000256" key="4">
    <source>
        <dbReference type="ARBA" id="ARBA00012546"/>
    </source>
</evidence>
<dbReference type="EC" id="5.3.1.12" evidence="4 7"/>
<evidence type="ECO:0000256" key="1">
    <source>
        <dbReference type="ARBA" id="ARBA00001165"/>
    </source>
</evidence>
<dbReference type="Pfam" id="PF02614">
    <property type="entry name" value="UxaC"/>
    <property type="match status" value="1"/>
</dbReference>
<comment type="similarity">
    <text evidence="3 7">Belongs to the metallo-dependent hydrolases superfamily. Uronate isomerase family.</text>
</comment>
<name>A0A806KFD0_9BACT</name>
<protein>
    <recommendedName>
        <fullName evidence="5 7">Uronate isomerase</fullName>
        <ecNumber evidence="4 7">5.3.1.12</ecNumber>
    </recommendedName>
    <alternativeName>
        <fullName evidence="7">Glucuronate isomerase</fullName>
    </alternativeName>
    <alternativeName>
        <fullName evidence="7">Uronic isomerase</fullName>
    </alternativeName>
</protein>
<dbReference type="Gene3D" id="3.20.20.140">
    <property type="entry name" value="Metal-dependent hydrolases"/>
    <property type="match status" value="1"/>
</dbReference>
<dbReference type="GO" id="GO:0019698">
    <property type="term" value="P:D-galacturonate catabolic process"/>
    <property type="evidence" value="ECO:0007669"/>
    <property type="project" value="TreeGrafter"/>
</dbReference>
<dbReference type="UniPathway" id="UPA00246"/>
<accession>A0A806KFD0</accession>
<organism evidence="8">
    <name type="scientific">uncultured bacterium contig00037</name>
    <dbReference type="NCBI Taxonomy" id="1181525"/>
    <lineage>
        <taxon>Bacteria</taxon>
        <taxon>environmental samples</taxon>
    </lineage>
</organism>
<dbReference type="InterPro" id="IPR032466">
    <property type="entry name" value="Metal_Hydrolase"/>
</dbReference>
<dbReference type="InterPro" id="IPR003766">
    <property type="entry name" value="Uronate_isomerase"/>
</dbReference>
<dbReference type="NCBIfam" id="NF002794">
    <property type="entry name" value="PRK02925.1"/>
    <property type="match status" value="1"/>
</dbReference>
<dbReference type="SUPFAM" id="SSF51556">
    <property type="entry name" value="Metallo-dependent hydrolases"/>
    <property type="match status" value="1"/>
</dbReference>
<proteinExistence type="inferred from homology"/>
<dbReference type="PANTHER" id="PTHR30068">
    <property type="entry name" value="URONATE ISOMERASE"/>
    <property type="match status" value="1"/>
</dbReference>
<dbReference type="HAMAP" id="MF_00675">
    <property type="entry name" value="UxaC"/>
    <property type="match status" value="1"/>
</dbReference>
<dbReference type="EMBL" id="JQ844169">
    <property type="protein sequence ID" value="AGS51723.1"/>
    <property type="molecule type" value="Genomic_DNA"/>
</dbReference>
<dbReference type="GO" id="GO:0008880">
    <property type="term" value="F:glucuronate isomerase activity"/>
    <property type="evidence" value="ECO:0007669"/>
    <property type="project" value="UniProtKB-UniRule"/>
</dbReference>
<evidence type="ECO:0000313" key="8">
    <source>
        <dbReference type="EMBL" id="AGS51723.1"/>
    </source>
</evidence>
<comment type="pathway">
    <text evidence="2 7">Carbohydrate metabolism; pentose and glucuronate interconversion.</text>
</comment>
<evidence type="ECO:0000256" key="7">
    <source>
        <dbReference type="HAMAP-Rule" id="MF_00675"/>
    </source>
</evidence>
<keyword evidence="6 7" id="KW-0413">Isomerase</keyword>
<evidence type="ECO:0000256" key="5">
    <source>
        <dbReference type="ARBA" id="ARBA00020555"/>
    </source>
</evidence>
<evidence type="ECO:0000256" key="3">
    <source>
        <dbReference type="ARBA" id="ARBA00008397"/>
    </source>
</evidence>
<dbReference type="AlphaFoldDB" id="A0A806KFD0"/>
<gene>
    <name evidence="7" type="primary">uxaC</name>
</gene>
<reference evidence="8" key="1">
    <citation type="submission" date="2012-03" db="EMBL/GenBank/DDBJ databases">
        <title>Functional metagenomics reveals considerable lignocellulase gene clusters in the gut microbiome of a wood-feeding higher termite.</title>
        <authorList>
            <person name="Liu N."/>
        </authorList>
    </citation>
    <scope>NUCLEOTIDE SEQUENCE</scope>
</reference>
<evidence type="ECO:0000256" key="2">
    <source>
        <dbReference type="ARBA" id="ARBA00004892"/>
    </source>
</evidence>
<evidence type="ECO:0000256" key="6">
    <source>
        <dbReference type="ARBA" id="ARBA00023235"/>
    </source>
</evidence>
<sequence>MQTFLNKDFLLTNKTAQKLYHEAAAGEPVFDYHCHLRPKEIAENRRFTDLAQVWLGEKNGAAYGDHYKWRVMRANGVDEALITGSADPYEKFLAWADTVPALVGNPLYHWTHLELQRYFGIYEPLNGDSAPAIWKAANEKIKNDPGFSVYGIFKKFNVYAVGTTDDPADNLEWHEKIAASNGTATKVLPSFRPDKALNIDKEGFAEYIAELGQAAGRNIGSLSDLLDALKDRIEYFDRLGCRASDHGLEYLPYEAASDGSTGGHWEKEVSETFAKGLANNKTGECLYPDKRAVDSYKTYILSFLASCYAEKNWAMQLHIGVIRSNNTKMLRAVGPDTGFDAVHDHHVAANLSRFLDLLEQRDSLPKTILYSLNFGDFYPMATIMGCFQGGIPGKMQLGSSWWFLDHRDGMEEMMKLLANTGLLSRFIGMLTDSRSFLSYPRHEYFRRILCNLLGTWAESGEVPNDFSLLSDIVRDISFRNAQRYFYS</sequence>
<dbReference type="Gene3D" id="1.10.2020.10">
    <property type="entry name" value="uronate isomerase, domain 2, chain A"/>
    <property type="match status" value="1"/>
</dbReference>